<gene>
    <name evidence="18" type="primary">VBP1</name>
    <name evidence="18" type="ORF">Ciccas_001849</name>
</gene>
<keyword evidence="9" id="KW-0418">Kinase</keyword>
<dbReference type="GO" id="GO:0006695">
    <property type="term" value="P:cholesterol biosynthetic process"/>
    <property type="evidence" value="ECO:0007669"/>
    <property type="project" value="UniProtKB-KW"/>
</dbReference>
<dbReference type="Pfam" id="PF04275">
    <property type="entry name" value="P-mevalo_kinase"/>
    <property type="match status" value="1"/>
</dbReference>
<comment type="subcellular location">
    <subcellularLocation>
        <location evidence="1">Cytoplasm</location>
        <location evidence="1">Cytosol</location>
    </subcellularLocation>
</comment>
<evidence type="ECO:0000256" key="14">
    <source>
        <dbReference type="ARBA" id="ARBA00023098"/>
    </source>
</evidence>
<name>A0ABD2QJ82_9PLAT</name>
<protein>
    <recommendedName>
        <fullName evidence="17">Phosphomevalonate kinase</fullName>
        <ecNumber evidence="3">2.7.4.2</ecNumber>
    </recommendedName>
</protein>
<keyword evidence="16" id="KW-0753">Steroid metabolism</keyword>
<dbReference type="Gene3D" id="1.10.287.370">
    <property type="match status" value="1"/>
</dbReference>
<evidence type="ECO:0000256" key="5">
    <source>
        <dbReference type="ARBA" id="ARBA00022516"/>
    </source>
</evidence>
<evidence type="ECO:0000256" key="17">
    <source>
        <dbReference type="ARBA" id="ARBA00034549"/>
    </source>
</evidence>
<dbReference type="InterPro" id="IPR027417">
    <property type="entry name" value="P-loop_NTPase"/>
</dbReference>
<evidence type="ECO:0000256" key="2">
    <source>
        <dbReference type="ARBA" id="ARBA00005017"/>
    </source>
</evidence>
<evidence type="ECO:0000256" key="7">
    <source>
        <dbReference type="ARBA" id="ARBA00022679"/>
    </source>
</evidence>
<dbReference type="PANTHER" id="PTHR13101:SF1">
    <property type="entry name" value="PHOSPHOMEVALONATE KINASE"/>
    <property type="match status" value="1"/>
</dbReference>
<organism evidence="18 19">
    <name type="scientific">Cichlidogyrus casuarinus</name>
    <dbReference type="NCBI Taxonomy" id="1844966"/>
    <lineage>
        <taxon>Eukaryota</taxon>
        <taxon>Metazoa</taxon>
        <taxon>Spiralia</taxon>
        <taxon>Lophotrochozoa</taxon>
        <taxon>Platyhelminthes</taxon>
        <taxon>Monogenea</taxon>
        <taxon>Monopisthocotylea</taxon>
        <taxon>Dactylogyridea</taxon>
        <taxon>Ancyrocephalidae</taxon>
        <taxon>Cichlidogyrus</taxon>
    </lineage>
</organism>
<dbReference type="AlphaFoldDB" id="A0ABD2QJ82"/>
<dbReference type="GO" id="GO:0005524">
    <property type="term" value="F:ATP binding"/>
    <property type="evidence" value="ECO:0007669"/>
    <property type="project" value="UniProtKB-KW"/>
</dbReference>
<dbReference type="GO" id="GO:0004631">
    <property type="term" value="F:phosphomevalonate kinase activity"/>
    <property type="evidence" value="ECO:0007669"/>
    <property type="project" value="UniProtKB-EC"/>
</dbReference>
<proteinExistence type="predicted"/>
<evidence type="ECO:0000256" key="8">
    <source>
        <dbReference type="ARBA" id="ARBA00022741"/>
    </source>
</evidence>
<evidence type="ECO:0000313" key="18">
    <source>
        <dbReference type="EMBL" id="KAL3319483.1"/>
    </source>
</evidence>
<evidence type="ECO:0000256" key="11">
    <source>
        <dbReference type="ARBA" id="ARBA00022840"/>
    </source>
</evidence>
<keyword evidence="6" id="KW-0153">Cholesterol metabolism</keyword>
<dbReference type="Pfam" id="PF02996">
    <property type="entry name" value="Prefoldin"/>
    <property type="match status" value="1"/>
</dbReference>
<evidence type="ECO:0000256" key="3">
    <source>
        <dbReference type="ARBA" id="ARBA00012958"/>
    </source>
</evidence>
<keyword evidence="5" id="KW-0444">Lipid biosynthesis</keyword>
<evidence type="ECO:0000256" key="16">
    <source>
        <dbReference type="ARBA" id="ARBA00023221"/>
    </source>
</evidence>
<keyword evidence="14" id="KW-0443">Lipid metabolism</keyword>
<sequence length="357" mass="41554">MTDSTDAFSGQLVFDSVLNKPLITFTGKRKSGKDFFASKLQTYFDSKFVQVARISEPIKREFAREHGIDFEELMSASLYKEIYRKQMVAWAEKIRTKDGPFFLVKSLNTITDHEARIILVPDLRRINDLKFLELNWPRDRRFHILIKVSEEIRKERGWEFVNGIDNAPTECDLDDCDCFDLVEDTTEAKFQGLPRAVFIEDMDSYLKKYKFSTAADALQTLEAHYQKFMMIRQSVEQRRGKLISQLPDLNESLESIEHLEEKKSDFDVTFSLADQLFLQAEVQKPETVYLWIGANVMLGYDLEGAKKIITENRNLANERLAEDAVVLDFIKEQMTTLEVNIARLHNFTVKLKRDTKT</sequence>
<keyword evidence="12" id="KW-0752">Steroid biosynthesis</keyword>
<keyword evidence="10" id="KW-0152">Cholesterol biosynthesis</keyword>
<dbReference type="EMBL" id="JBJKFK010000132">
    <property type="protein sequence ID" value="KAL3319483.1"/>
    <property type="molecule type" value="Genomic_DNA"/>
</dbReference>
<evidence type="ECO:0000256" key="13">
    <source>
        <dbReference type="ARBA" id="ARBA00023011"/>
    </source>
</evidence>
<evidence type="ECO:0000256" key="12">
    <source>
        <dbReference type="ARBA" id="ARBA00022955"/>
    </source>
</evidence>
<dbReference type="CDD" id="cd23156">
    <property type="entry name" value="Prefoldin_3"/>
    <property type="match status" value="1"/>
</dbReference>
<dbReference type="InterPro" id="IPR009053">
    <property type="entry name" value="Prefoldin"/>
</dbReference>
<dbReference type="PANTHER" id="PTHR13101">
    <property type="entry name" value="PHOSPHOMEVALONATE KINASE"/>
    <property type="match status" value="1"/>
</dbReference>
<dbReference type="InterPro" id="IPR005919">
    <property type="entry name" value="Pmev_kin_anim"/>
</dbReference>
<comment type="caution">
    <text evidence="18">The sequence shown here is derived from an EMBL/GenBank/DDBJ whole genome shotgun (WGS) entry which is preliminary data.</text>
</comment>
<evidence type="ECO:0000256" key="9">
    <source>
        <dbReference type="ARBA" id="ARBA00022777"/>
    </source>
</evidence>
<evidence type="ECO:0000256" key="6">
    <source>
        <dbReference type="ARBA" id="ARBA00022548"/>
    </source>
</evidence>
<dbReference type="Gene3D" id="3.40.50.300">
    <property type="entry name" value="P-loop containing nucleotide triphosphate hydrolases"/>
    <property type="match status" value="1"/>
</dbReference>
<evidence type="ECO:0000256" key="4">
    <source>
        <dbReference type="ARBA" id="ARBA00022490"/>
    </source>
</evidence>
<dbReference type="EC" id="2.7.4.2" evidence="3"/>
<dbReference type="Proteomes" id="UP001626550">
    <property type="component" value="Unassembled WGS sequence"/>
</dbReference>
<keyword evidence="8" id="KW-0547">Nucleotide-binding</keyword>
<keyword evidence="7" id="KW-0808">Transferase</keyword>
<comment type="pathway">
    <text evidence="2">Isoprenoid biosynthesis; isopentenyl diphosphate biosynthesis via mevalonate pathway; isopentenyl diphosphate from (R)-mevalonate: step 2/3.</text>
</comment>
<dbReference type="GO" id="GO:0005829">
    <property type="term" value="C:cytosol"/>
    <property type="evidence" value="ECO:0007669"/>
    <property type="project" value="UniProtKB-SubCell"/>
</dbReference>
<dbReference type="InterPro" id="IPR004127">
    <property type="entry name" value="Prefoldin_subunit_alpha"/>
</dbReference>
<accession>A0ABD2QJ82</accession>
<evidence type="ECO:0000256" key="15">
    <source>
        <dbReference type="ARBA" id="ARBA00023166"/>
    </source>
</evidence>
<keyword evidence="15" id="KW-1207">Sterol metabolism</keyword>
<evidence type="ECO:0000256" key="1">
    <source>
        <dbReference type="ARBA" id="ARBA00004514"/>
    </source>
</evidence>
<keyword evidence="4" id="KW-0963">Cytoplasm</keyword>
<reference evidence="18 19" key="1">
    <citation type="submission" date="2024-11" db="EMBL/GenBank/DDBJ databases">
        <title>Adaptive evolution of stress response genes in parasites aligns with host niche diversity.</title>
        <authorList>
            <person name="Hahn C."/>
            <person name="Resl P."/>
        </authorList>
    </citation>
    <scope>NUCLEOTIDE SEQUENCE [LARGE SCALE GENOMIC DNA]</scope>
    <source>
        <strain evidence="18">EGGRZ-B1_66</strain>
        <tissue evidence="18">Body</tissue>
    </source>
</reference>
<dbReference type="SUPFAM" id="SSF46579">
    <property type="entry name" value="Prefoldin"/>
    <property type="match status" value="1"/>
</dbReference>
<keyword evidence="19" id="KW-1185">Reference proteome</keyword>
<keyword evidence="13" id="KW-0756">Sterol biosynthesis</keyword>
<evidence type="ECO:0000256" key="10">
    <source>
        <dbReference type="ARBA" id="ARBA00022778"/>
    </source>
</evidence>
<evidence type="ECO:0000313" key="19">
    <source>
        <dbReference type="Proteomes" id="UP001626550"/>
    </source>
</evidence>
<keyword evidence="11" id="KW-0067">ATP-binding</keyword>